<dbReference type="EMBL" id="BSTI01000031">
    <property type="protein sequence ID" value="GLY71121.1"/>
    <property type="molecule type" value="Genomic_DNA"/>
</dbReference>
<dbReference type="Proteomes" id="UP001165136">
    <property type="component" value="Unassembled WGS sequence"/>
</dbReference>
<keyword evidence="2" id="KW-1185">Reference proteome</keyword>
<name>A0A9W6VM32_9PSEU</name>
<sequence length="118" mass="13428">MPRRSPARVRAHTPRRCRPDEAAIPTLAGLSARGRAQLVHIERSRLWPGAAAEALRAWEQFARDPMHRLWDPSHGCGVLQCCPDPDELRRILQLVAANLPTKDARAFRKHLTTLDELW</sequence>
<protein>
    <submittedName>
        <fullName evidence="1">Uncharacterized protein</fullName>
    </submittedName>
</protein>
<reference evidence="1" key="1">
    <citation type="submission" date="2023-03" db="EMBL/GenBank/DDBJ databases">
        <title>Amycolatopsis taiwanensis NBRC 103393.</title>
        <authorList>
            <person name="Ichikawa N."/>
            <person name="Sato H."/>
            <person name="Tonouchi N."/>
        </authorList>
    </citation>
    <scope>NUCLEOTIDE SEQUENCE</scope>
    <source>
        <strain evidence="1">NBRC 103393</strain>
    </source>
</reference>
<evidence type="ECO:0000313" key="2">
    <source>
        <dbReference type="Proteomes" id="UP001165136"/>
    </source>
</evidence>
<comment type="caution">
    <text evidence="1">The sequence shown here is derived from an EMBL/GenBank/DDBJ whole genome shotgun (WGS) entry which is preliminary data.</text>
</comment>
<dbReference type="AlphaFoldDB" id="A0A9W6VM32"/>
<proteinExistence type="predicted"/>
<organism evidence="1 2">
    <name type="scientific">Amycolatopsis taiwanensis</name>
    <dbReference type="NCBI Taxonomy" id="342230"/>
    <lineage>
        <taxon>Bacteria</taxon>
        <taxon>Bacillati</taxon>
        <taxon>Actinomycetota</taxon>
        <taxon>Actinomycetes</taxon>
        <taxon>Pseudonocardiales</taxon>
        <taxon>Pseudonocardiaceae</taxon>
        <taxon>Amycolatopsis</taxon>
    </lineage>
</organism>
<gene>
    <name evidence="1" type="ORF">Atai01_77400</name>
</gene>
<evidence type="ECO:0000313" key="1">
    <source>
        <dbReference type="EMBL" id="GLY71121.1"/>
    </source>
</evidence>
<accession>A0A9W6VM32</accession>